<comment type="similarity">
    <text evidence="3">Belongs to the IFIT family.</text>
</comment>
<dbReference type="GO" id="GO:0051607">
    <property type="term" value="P:defense response to virus"/>
    <property type="evidence" value="ECO:0007669"/>
    <property type="project" value="TreeGrafter"/>
</dbReference>
<feature type="repeat" description="TPR" evidence="4">
    <location>
        <begin position="329"/>
        <end position="362"/>
    </location>
</feature>
<keyword evidence="2 4" id="KW-0802">TPR repeat</keyword>
<dbReference type="PROSITE" id="PS50005">
    <property type="entry name" value="TPR"/>
    <property type="match status" value="2"/>
</dbReference>
<dbReference type="Pfam" id="PF13432">
    <property type="entry name" value="TPR_16"/>
    <property type="match status" value="1"/>
</dbReference>
<dbReference type="AlphaFoldDB" id="A0A6P7I5P9"/>
<dbReference type="FunCoup" id="A0A6P7I5P9">
    <property type="interactions" value="557"/>
</dbReference>
<evidence type="ECO:0000256" key="1">
    <source>
        <dbReference type="ARBA" id="ARBA00022737"/>
    </source>
</evidence>
<accession>A0A6P7I5P9</accession>
<dbReference type="InterPro" id="IPR019734">
    <property type="entry name" value="TPR_rpt"/>
</dbReference>
<feature type="repeat" description="TPR" evidence="4">
    <location>
        <begin position="248"/>
        <end position="281"/>
    </location>
</feature>
<protein>
    <submittedName>
        <fullName evidence="6">Interferon-induced protein with tetratricopeptide repeats 1-like</fullName>
    </submittedName>
</protein>
<proteinExistence type="inferred from homology"/>
<dbReference type="PANTHER" id="PTHR10271">
    <property type="entry name" value="INTERFERON-INDUCED PROTEIN WITH TETRATRICOPEPTIDE REPEATS"/>
    <property type="match status" value="1"/>
</dbReference>
<keyword evidence="5" id="KW-1185">Reference proteome</keyword>
<evidence type="ECO:0000313" key="6">
    <source>
        <dbReference type="RefSeq" id="XP_028263385.1"/>
    </source>
</evidence>
<dbReference type="Proteomes" id="UP000515145">
    <property type="component" value="Chromosome 6"/>
</dbReference>
<dbReference type="FunFam" id="1.25.40.10:FF:000032">
    <property type="entry name" value="Interferon-induced protein with tetratricopeptide repeats 5"/>
    <property type="match status" value="1"/>
</dbReference>
<reference evidence="6" key="1">
    <citation type="submission" date="2025-08" db="UniProtKB">
        <authorList>
            <consortium name="RefSeq"/>
        </authorList>
    </citation>
    <scope>IDENTIFICATION</scope>
</reference>
<dbReference type="Pfam" id="PF13424">
    <property type="entry name" value="TPR_12"/>
    <property type="match status" value="1"/>
</dbReference>
<gene>
    <name evidence="6" type="primary">LOC114437133</name>
</gene>
<dbReference type="SMART" id="SM00028">
    <property type="entry name" value="TPR"/>
    <property type="match status" value="8"/>
</dbReference>
<sequence>MSDRISNLRLRLQQLQSRFTWDLRVEDMDLDDINIRLEEHIELQGDAVARSFSLLAYVRYLQGQPEEALSLLKQSEEKTKECDGEEAERRLIVTYGDMAWLRFHAGDYTEAEEYCQRVEDILLNFPTDPAVLRPEVYGEKAWTYFMFSRSYYPKAIECFQKALQLQNDDSEWNTGYAMVLQRTEERACELSKQSEESAAVKQLRRALELDPDNGVLLCLLALDLIPYKKHGEASGLMERALRVNPDHPHVLRYIGKYYRKQGQIDEAIDLLKQALERTSQSPFIHHQLAQCYKTKKIEEQKVNSTSVEHWRRLSIQHLEEAVKIRPSFVAALADLALLYGEQKDLNRAEELFQSGLKMLPVPEKYICTLFYQRYGDFHYYHTGNEADAIKYYTEALRFNSKSWEWSQCIKMLKKIAERRP</sequence>
<evidence type="ECO:0000256" key="3">
    <source>
        <dbReference type="ARBA" id="ARBA00038336"/>
    </source>
</evidence>
<dbReference type="InParanoid" id="A0A6P7I5P9"/>
<dbReference type="Gene3D" id="1.25.40.10">
    <property type="entry name" value="Tetratricopeptide repeat domain"/>
    <property type="match status" value="3"/>
</dbReference>
<keyword evidence="1" id="KW-0677">Repeat</keyword>
<dbReference type="RefSeq" id="XP_028263385.1">
    <property type="nucleotide sequence ID" value="XM_028407584.1"/>
</dbReference>
<evidence type="ECO:0000313" key="5">
    <source>
        <dbReference type="Proteomes" id="UP000515145"/>
    </source>
</evidence>
<name>A0A6P7I5P9_9TELE</name>
<dbReference type="PANTHER" id="PTHR10271:SF29">
    <property type="entry name" value="INTERFERON-INDUCED PROTEIN WITH TETRATRICOPEPTIDE REPEATS-RELATED"/>
    <property type="match status" value="1"/>
</dbReference>
<dbReference type="GeneID" id="114437133"/>
<dbReference type="InterPro" id="IPR011990">
    <property type="entry name" value="TPR-like_helical_dom_sf"/>
</dbReference>
<organism evidence="5 6">
    <name type="scientific">Parambassis ranga</name>
    <name type="common">Indian glassy fish</name>
    <dbReference type="NCBI Taxonomy" id="210632"/>
    <lineage>
        <taxon>Eukaryota</taxon>
        <taxon>Metazoa</taxon>
        <taxon>Chordata</taxon>
        <taxon>Craniata</taxon>
        <taxon>Vertebrata</taxon>
        <taxon>Euteleostomi</taxon>
        <taxon>Actinopterygii</taxon>
        <taxon>Neopterygii</taxon>
        <taxon>Teleostei</taxon>
        <taxon>Neoteleostei</taxon>
        <taxon>Acanthomorphata</taxon>
        <taxon>Ovalentaria</taxon>
        <taxon>Ambassidae</taxon>
        <taxon>Parambassis</taxon>
    </lineage>
</organism>
<dbReference type="SUPFAM" id="SSF48452">
    <property type="entry name" value="TPR-like"/>
    <property type="match status" value="2"/>
</dbReference>
<dbReference type="GO" id="GO:0005829">
    <property type="term" value="C:cytosol"/>
    <property type="evidence" value="ECO:0007669"/>
    <property type="project" value="TreeGrafter"/>
</dbReference>
<dbReference type="OrthoDB" id="10043504at2759"/>
<evidence type="ECO:0000256" key="2">
    <source>
        <dbReference type="ARBA" id="ARBA00022803"/>
    </source>
</evidence>
<evidence type="ECO:0000256" key="4">
    <source>
        <dbReference type="PROSITE-ProRule" id="PRU00339"/>
    </source>
</evidence>